<evidence type="ECO:0000313" key="2">
    <source>
        <dbReference type="EMBL" id="CAH1273068.1"/>
    </source>
</evidence>
<dbReference type="AlphaFoldDB" id="A0A8K0F044"/>
<dbReference type="Proteomes" id="UP000838412">
    <property type="component" value="Chromosome 9"/>
</dbReference>
<proteinExistence type="predicted"/>
<accession>A0A8K0F044</accession>
<feature type="region of interest" description="Disordered" evidence="1">
    <location>
        <begin position="1"/>
        <end position="83"/>
    </location>
</feature>
<keyword evidence="3" id="KW-1185">Reference proteome</keyword>
<organism evidence="2 3">
    <name type="scientific">Branchiostoma lanceolatum</name>
    <name type="common">Common lancelet</name>
    <name type="synonym">Amphioxus lanceolatum</name>
    <dbReference type="NCBI Taxonomy" id="7740"/>
    <lineage>
        <taxon>Eukaryota</taxon>
        <taxon>Metazoa</taxon>
        <taxon>Chordata</taxon>
        <taxon>Cephalochordata</taxon>
        <taxon>Leptocardii</taxon>
        <taxon>Amphioxiformes</taxon>
        <taxon>Branchiostomatidae</taxon>
        <taxon>Branchiostoma</taxon>
    </lineage>
</organism>
<reference evidence="2" key="1">
    <citation type="submission" date="2022-01" db="EMBL/GenBank/DDBJ databases">
        <authorList>
            <person name="Braso-Vives M."/>
        </authorList>
    </citation>
    <scope>NUCLEOTIDE SEQUENCE</scope>
</reference>
<protein>
    <submittedName>
        <fullName evidence="2">Hypp5036 protein</fullName>
    </submittedName>
</protein>
<name>A0A8K0F044_BRALA</name>
<feature type="compositionally biased region" description="Basic and acidic residues" evidence="1">
    <location>
        <begin position="69"/>
        <end position="80"/>
    </location>
</feature>
<gene>
    <name evidence="2" type="primary">Hypp5036</name>
    <name evidence="2" type="ORF">BLAG_LOCUS24519</name>
</gene>
<evidence type="ECO:0000313" key="3">
    <source>
        <dbReference type="Proteomes" id="UP000838412"/>
    </source>
</evidence>
<evidence type="ECO:0000256" key="1">
    <source>
        <dbReference type="SAM" id="MobiDB-lite"/>
    </source>
</evidence>
<dbReference type="EMBL" id="OV696694">
    <property type="protein sequence ID" value="CAH1273068.1"/>
    <property type="molecule type" value="Genomic_DNA"/>
</dbReference>
<sequence>MPSGARCACHRRAPSAGPPPCLGEGDDCAVNRRGKLREAPSSTQGPSGTPRFHPTASLHRRGAGGFSLPERRDSARRPGEARVLSEGVSAVLPGENTSVVRGSSCVIGGRGHSLTRGEHQCGPRA</sequence>